<evidence type="ECO:0000313" key="3">
    <source>
        <dbReference type="Proteomes" id="UP000182034"/>
    </source>
</evidence>
<sequence length="97" mass="11126">MAEKNFIILLKMIKFVVLKFFSMNPEIATYIGYSASLFIVLSFILKDIRKIRIVNMIGCICFVIYGIFSGMLWPVIIPNGLICFIQIYHLLAGKKSK</sequence>
<dbReference type="AlphaFoldDB" id="A0A1K2IXY2"/>
<dbReference type="STRING" id="1612149.SAMN05216324_1455"/>
<name>A0A1K2IXY2_9FLAO</name>
<keyword evidence="3" id="KW-1185">Reference proteome</keyword>
<evidence type="ECO:0000313" key="2">
    <source>
        <dbReference type="EMBL" id="SFZ97134.1"/>
    </source>
</evidence>
<evidence type="ECO:0008006" key="4">
    <source>
        <dbReference type="Google" id="ProtNLM"/>
    </source>
</evidence>
<keyword evidence="1" id="KW-0812">Transmembrane</keyword>
<dbReference type="EMBL" id="FPKW01000045">
    <property type="protein sequence ID" value="SFZ97134.1"/>
    <property type="molecule type" value="Genomic_DNA"/>
</dbReference>
<keyword evidence="1" id="KW-0472">Membrane</keyword>
<feature type="transmembrane region" description="Helical" evidence="1">
    <location>
        <begin position="27"/>
        <end position="45"/>
    </location>
</feature>
<dbReference type="Proteomes" id="UP000182034">
    <property type="component" value="Unassembled WGS sequence"/>
</dbReference>
<feature type="transmembrane region" description="Helical" evidence="1">
    <location>
        <begin position="75"/>
        <end position="92"/>
    </location>
</feature>
<keyword evidence="1" id="KW-1133">Transmembrane helix</keyword>
<feature type="transmembrane region" description="Helical" evidence="1">
    <location>
        <begin position="52"/>
        <end position="69"/>
    </location>
</feature>
<reference evidence="3" key="1">
    <citation type="submission" date="2016-10" db="EMBL/GenBank/DDBJ databases">
        <authorList>
            <person name="Varghese N."/>
            <person name="Submissions S."/>
        </authorList>
    </citation>
    <scope>NUCLEOTIDE SEQUENCE [LARGE SCALE GENOMIC DNA]</scope>
    <source>
        <strain evidence="3">SUR2</strain>
    </source>
</reference>
<accession>A0A1K2IXY2</accession>
<protein>
    <recommendedName>
        <fullName evidence="4">Uroporphyrinogen decarboxylase</fullName>
    </recommendedName>
</protein>
<organism evidence="2 3">
    <name type="scientific">Chryseobacterium limigenitum</name>
    <dbReference type="NCBI Taxonomy" id="1612149"/>
    <lineage>
        <taxon>Bacteria</taxon>
        <taxon>Pseudomonadati</taxon>
        <taxon>Bacteroidota</taxon>
        <taxon>Flavobacteriia</taxon>
        <taxon>Flavobacteriales</taxon>
        <taxon>Weeksellaceae</taxon>
        <taxon>Chryseobacterium group</taxon>
        <taxon>Chryseobacterium</taxon>
    </lineage>
</organism>
<proteinExistence type="predicted"/>
<gene>
    <name evidence="2" type="ORF">SAMN05216324_1455</name>
</gene>
<evidence type="ECO:0000256" key="1">
    <source>
        <dbReference type="SAM" id="Phobius"/>
    </source>
</evidence>